<keyword evidence="1 2" id="KW-0694">RNA-binding</keyword>
<name>A0A7J7IJR9_9RHOD</name>
<dbReference type="GO" id="GO:0005634">
    <property type="term" value="C:nucleus"/>
    <property type="evidence" value="ECO:0007669"/>
    <property type="project" value="TreeGrafter"/>
</dbReference>
<dbReference type="Proteomes" id="UP000530660">
    <property type="component" value="Unassembled WGS sequence"/>
</dbReference>
<dbReference type="Gene3D" id="3.30.70.330">
    <property type="match status" value="2"/>
</dbReference>
<feature type="domain" description="RRM" evidence="4">
    <location>
        <begin position="93"/>
        <end position="170"/>
    </location>
</feature>
<dbReference type="PANTHER" id="PTHR23003:SF3">
    <property type="entry name" value="FI21236P1-RELATED"/>
    <property type="match status" value="1"/>
</dbReference>
<accession>A0A7J7IJR9</accession>
<protein>
    <recommendedName>
        <fullName evidence="4">RRM domain-containing protein</fullName>
    </recommendedName>
</protein>
<dbReference type="FunFam" id="3.30.70.330:FF:000034">
    <property type="entry name" value="heterogeneous nuclear ribonucleoprotein M isoform X1"/>
    <property type="match status" value="1"/>
</dbReference>
<dbReference type="OrthoDB" id="1049195at2759"/>
<feature type="compositionally biased region" description="Low complexity" evidence="3">
    <location>
        <begin position="1"/>
        <end position="12"/>
    </location>
</feature>
<evidence type="ECO:0000259" key="4">
    <source>
        <dbReference type="PROSITE" id="PS50102"/>
    </source>
</evidence>
<dbReference type="InterPro" id="IPR000504">
    <property type="entry name" value="RRM_dom"/>
</dbReference>
<dbReference type="GO" id="GO:0003729">
    <property type="term" value="F:mRNA binding"/>
    <property type="evidence" value="ECO:0007669"/>
    <property type="project" value="TreeGrafter"/>
</dbReference>
<dbReference type="InterPro" id="IPR050374">
    <property type="entry name" value="RRT5_SRSF_SR"/>
</dbReference>
<evidence type="ECO:0000313" key="5">
    <source>
        <dbReference type="EMBL" id="KAF6002949.1"/>
    </source>
</evidence>
<organism evidence="5 6">
    <name type="scientific">Cyanidiococcus yangmingshanensis</name>
    <dbReference type="NCBI Taxonomy" id="2690220"/>
    <lineage>
        <taxon>Eukaryota</taxon>
        <taxon>Rhodophyta</taxon>
        <taxon>Bangiophyceae</taxon>
        <taxon>Cyanidiales</taxon>
        <taxon>Cyanidiaceae</taxon>
        <taxon>Cyanidiococcus</taxon>
    </lineage>
</organism>
<dbReference type="EMBL" id="VWRR01000008">
    <property type="protein sequence ID" value="KAF6002949.1"/>
    <property type="molecule type" value="Genomic_DNA"/>
</dbReference>
<dbReference type="PROSITE" id="PS50102">
    <property type="entry name" value="RRM"/>
    <property type="match status" value="2"/>
</dbReference>
<dbReference type="SMART" id="SM00360">
    <property type="entry name" value="RRM"/>
    <property type="match status" value="2"/>
</dbReference>
<evidence type="ECO:0000313" key="6">
    <source>
        <dbReference type="Proteomes" id="UP000530660"/>
    </source>
</evidence>
<dbReference type="PANTHER" id="PTHR23003">
    <property type="entry name" value="RNA RECOGNITION MOTIF RRM DOMAIN CONTAINING PROTEIN"/>
    <property type="match status" value="1"/>
</dbReference>
<dbReference type="InterPro" id="IPR035979">
    <property type="entry name" value="RBD_domain_sf"/>
</dbReference>
<gene>
    <name evidence="5" type="ORF">F1559_001309</name>
</gene>
<sequence>MMTSNATTTATMPENGTVDAGTVSVGSESTTFISNMVADHAGGAQLNDMTGTAETEQAQEPGATVQRAVRASKLDPNAPPAGPGAEGGALPSRRVYVGNLAWSVTWQALKDHMRKAGEVVFAEVFTERDGRSRGCGVVEYAAEADSANAIATLNDTELQGRLIFVREDREPNQPLRRNRAPAFHGGGATPAARHQDPRGRVPPPSFPSDKGRKIIIWNLPYSYTWQDLKDEFRSCGSIIRADILMDQEGRSRGAGTIVFETEEDAQRAIQMMDRAELAGRVVDVRLDKYA</sequence>
<dbReference type="GO" id="GO:1990904">
    <property type="term" value="C:ribonucleoprotein complex"/>
    <property type="evidence" value="ECO:0007669"/>
    <property type="project" value="TreeGrafter"/>
</dbReference>
<dbReference type="GO" id="GO:0005737">
    <property type="term" value="C:cytoplasm"/>
    <property type="evidence" value="ECO:0007669"/>
    <property type="project" value="TreeGrafter"/>
</dbReference>
<evidence type="ECO:0000256" key="3">
    <source>
        <dbReference type="SAM" id="MobiDB-lite"/>
    </source>
</evidence>
<proteinExistence type="predicted"/>
<feature type="region of interest" description="Disordered" evidence="3">
    <location>
        <begin position="169"/>
        <end position="207"/>
    </location>
</feature>
<comment type="caution">
    <text evidence="5">The sequence shown here is derived from an EMBL/GenBank/DDBJ whole genome shotgun (WGS) entry which is preliminary data.</text>
</comment>
<dbReference type="InterPro" id="IPR012677">
    <property type="entry name" value="Nucleotide-bd_a/b_plait_sf"/>
</dbReference>
<dbReference type="FunFam" id="3.30.70.330:FF:000362">
    <property type="entry name" value="GBP2p Poly(A+) RNA-binding protein"/>
    <property type="match status" value="1"/>
</dbReference>
<evidence type="ECO:0000256" key="2">
    <source>
        <dbReference type="PROSITE-ProRule" id="PRU00176"/>
    </source>
</evidence>
<keyword evidence="6" id="KW-1185">Reference proteome</keyword>
<dbReference type="AlphaFoldDB" id="A0A7J7IJR9"/>
<dbReference type="Pfam" id="PF00076">
    <property type="entry name" value="RRM_1"/>
    <property type="match status" value="2"/>
</dbReference>
<feature type="region of interest" description="Disordered" evidence="3">
    <location>
        <begin position="1"/>
        <end position="21"/>
    </location>
</feature>
<feature type="domain" description="RRM" evidence="4">
    <location>
        <begin position="212"/>
        <end position="289"/>
    </location>
</feature>
<reference evidence="5 6" key="1">
    <citation type="journal article" date="2020" name="J. Phycol.">
        <title>Comparative genome analysis reveals Cyanidiococcus gen. nov., a new extremophilic red algal genus sister to Cyanidioschyzon (Cyanidioschyzonaceae, Rhodophyta).</title>
        <authorList>
            <person name="Liu S.-L."/>
            <person name="Chiang Y.-R."/>
            <person name="Yoon H.S."/>
            <person name="Fu H.-Y."/>
        </authorList>
    </citation>
    <scope>NUCLEOTIDE SEQUENCE [LARGE SCALE GENOMIC DNA]</scope>
    <source>
        <strain evidence="5 6">THAL066</strain>
    </source>
</reference>
<dbReference type="SUPFAM" id="SSF54928">
    <property type="entry name" value="RNA-binding domain, RBD"/>
    <property type="match status" value="1"/>
</dbReference>
<evidence type="ECO:0000256" key="1">
    <source>
        <dbReference type="ARBA" id="ARBA00022884"/>
    </source>
</evidence>